<evidence type="ECO:0000256" key="1">
    <source>
        <dbReference type="SAM" id="MobiDB-lite"/>
    </source>
</evidence>
<sequence length="103" mass="10692">MPSEIRLPDGTAVVIHSPTGGPDRTYSGTWLAERICDGTPGRPDRVDVHYDTPTVGARAPVSVTVSWNVAPERPPSAADAPPGPPPGVVVPTQRPGAAPPTIR</sequence>
<feature type="region of interest" description="Disordered" evidence="1">
    <location>
        <begin position="70"/>
        <end position="103"/>
    </location>
</feature>
<gene>
    <name evidence="2" type="ORF">CryarDRAFT_1875</name>
</gene>
<dbReference type="OrthoDB" id="9888352at2"/>
<feature type="region of interest" description="Disordered" evidence="1">
    <location>
        <begin position="1"/>
        <end position="26"/>
    </location>
</feature>
<organism evidence="2 3">
    <name type="scientific">Cryptosporangium arvum DSM 44712</name>
    <dbReference type="NCBI Taxonomy" id="927661"/>
    <lineage>
        <taxon>Bacteria</taxon>
        <taxon>Bacillati</taxon>
        <taxon>Actinomycetota</taxon>
        <taxon>Actinomycetes</taxon>
        <taxon>Cryptosporangiales</taxon>
        <taxon>Cryptosporangiaceae</taxon>
        <taxon>Cryptosporangium</taxon>
    </lineage>
</organism>
<protein>
    <submittedName>
        <fullName evidence="2">Uncharacterized protein</fullName>
    </submittedName>
</protein>
<comment type="caution">
    <text evidence="2">The sequence shown here is derived from an EMBL/GenBank/DDBJ whole genome shotgun (WGS) entry which is preliminary data.</text>
</comment>
<accession>A0A010ZQ56</accession>
<keyword evidence="3" id="KW-1185">Reference proteome</keyword>
<dbReference type="PATRIC" id="fig|927661.3.peg.1842"/>
<dbReference type="AlphaFoldDB" id="A0A010ZQ56"/>
<name>A0A010ZQ56_9ACTN</name>
<reference evidence="2 3" key="1">
    <citation type="submission" date="2013-07" db="EMBL/GenBank/DDBJ databases">
        <authorList>
            <consortium name="DOE Joint Genome Institute"/>
            <person name="Eisen J."/>
            <person name="Huntemann M."/>
            <person name="Han J."/>
            <person name="Chen A."/>
            <person name="Kyrpides N."/>
            <person name="Mavromatis K."/>
            <person name="Markowitz V."/>
            <person name="Palaniappan K."/>
            <person name="Ivanova N."/>
            <person name="Schaumberg A."/>
            <person name="Pati A."/>
            <person name="Liolios K."/>
            <person name="Nordberg H.P."/>
            <person name="Cantor M.N."/>
            <person name="Hua S.X."/>
            <person name="Woyke T."/>
        </authorList>
    </citation>
    <scope>NUCLEOTIDE SEQUENCE [LARGE SCALE GENOMIC DNA]</scope>
    <source>
        <strain evidence="2 3">DSM 44712</strain>
    </source>
</reference>
<evidence type="ECO:0000313" key="3">
    <source>
        <dbReference type="Proteomes" id="UP000021053"/>
    </source>
</evidence>
<evidence type="ECO:0000313" key="2">
    <source>
        <dbReference type="EMBL" id="EXG80784.1"/>
    </source>
</evidence>
<proteinExistence type="predicted"/>
<dbReference type="HOGENOM" id="CLU_2259066_0_0_11"/>
<dbReference type="RefSeq" id="WP_035849864.1">
    <property type="nucleotide sequence ID" value="NZ_KK073874.1"/>
</dbReference>
<dbReference type="Proteomes" id="UP000021053">
    <property type="component" value="Unassembled WGS sequence"/>
</dbReference>
<dbReference type="EMBL" id="JFBT01000001">
    <property type="protein sequence ID" value="EXG80784.1"/>
    <property type="molecule type" value="Genomic_DNA"/>
</dbReference>